<dbReference type="EMBL" id="MDYQ01000076">
    <property type="protein sequence ID" value="PRP83785.1"/>
    <property type="molecule type" value="Genomic_DNA"/>
</dbReference>
<reference evidence="1 2" key="1">
    <citation type="journal article" date="2018" name="Genome Biol. Evol.">
        <title>Multiple Roots of Fruiting Body Formation in Amoebozoa.</title>
        <authorList>
            <person name="Hillmann F."/>
            <person name="Forbes G."/>
            <person name="Novohradska S."/>
            <person name="Ferling I."/>
            <person name="Riege K."/>
            <person name="Groth M."/>
            <person name="Westermann M."/>
            <person name="Marz M."/>
            <person name="Spaller T."/>
            <person name="Winckler T."/>
            <person name="Schaap P."/>
            <person name="Glockner G."/>
        </authorList>
    </citation>
    <scope>NUCLEOTIDE SEQUENCE [LARGE SCALE GENOMIC DNA]</scope>
    <source>
        <strain evidence="1 2">Jena</strain>
    </source>
</reference>
<keyword evidence="2" id="KW-1185">Reference proteome</keyword>
<name>A0A2P6NIK4_9EUKA</name>
<proteinExistence type="predicted"/>
<dbReference type="AlphaFoldDB" id="A0A2P6NIK4"/>
<evidence type="ECO:0000313" key="1">
    <source>
        <dbReference type="EMBL" id="PRP83785.1"/>
    </source>
</evidence>
<accession>A0A2P6NIK4</accession>
<comment type="caution">
    <text evidence="1">The sequence shown here is derived from an EMBL/GenBank/DDBJ whole genome shotgun (WGS) entry which is preliminary data.</text>
</comment>
<evidence type="ECO:0000313" key="2">
    <source>
        <dbReference type="Proteomes" id="UP000241769"/>
    </source>
</evidence>
<dbReference type="InParanoid" id="A0A2P6NIK4"/>
<organism evidence="1 2">
    <name type="scientific">Planoprotostelium fungivorum</name>
    <dbReference type="NCBI Taxonomy" id="1890364"/>
    <lineage>
        <taxon>Eukaryota</taxon>
        <taxon>Amoebozoa</taxon>
        <taxon>Evosea</taxon>
        <taxon>Variosea</taxon>
        <taxon>Cavosteliida</taxon>
        <taxon>Cavosteliaceae</taxon>
        <taxon>Planoprotostelium</taxon>
    </lineage>
</organism>
<dbReference type="Proteomes" id="UP000241769">
    <property type="component" value="Unassembled WGS sequence"/>
</dbReference>
<sequence length="671" mass="76668">MSSAGRCYGPRVSKDETTPSKIRVVTRRTIRFLSEAAREKQAAVNLSSLSLRTLPLYRLRRGVEVSLLELDKDEVTERKSKRVFYTRDIFHCRSFTQFTHSVTIEALSLSRYMDALDTVQWVKIQMIPFGEKSVFLHVKKSRLIDVKADLIQELSEQMDLQLEEDAIQLDGATTYVSLTDQQAEKVKEQVNKQNEVTGVHLLGCPAAITFLERPNTDKKDDSFRVIIKATAEKAIADLSAQIMKTLKLNETDCQVQTETEDTVFVSIHDPLMVNSLLQRETLRIKGVLIKLSQAKVFEMVVLGATTSEALKVALKETLDEVDFSSIMRLDIFDQYAYIMCINSNVRDILREDGGIWINGEKLPVEEPINVSIQWEGNSCDPQEFCRWLIERHFITTAHTHPTSPNSSLRVASRADLKKVMRLRSARYKGVKFTFQAKELEAAPGRFTEYSPARPAGRFSEDYTTQLAGRFSEDSTVQKAGKEIESTTVRLDIMERKWVDSNHEKVQRIFTEENVKAEMNDRGYVMSGTESEKKRAQEKLMKTMSELTHLHIPNMLTDLHATILKDFMNQLASKHSTAIFYSQPKSSHMVQYGKISHWTVLGLPDAVEKTRRDVVAFSFYTKRSSCNRPTIDLKEVGKKNVCWVDWTDGWLTIDGLSRESVDKAMRFILRDA</sequence>
<protein>
    <submittedName>
        <fullName evidence="1">Uncharacterized protein</fullName>
    </submittedName>
</protein>
<gene>
    <name evidence="1" type="ORF">PROFUN_08983</name>
</gene>